<dbReference type="Proteomes" id="UP000308197">
    <property type="component" value="Unassembled WGS sequence"/>
</dbReference>
<dbReference type="EMBL" id="ML211501">
    <property type="protein sequence ID" value="TFK82286.1"/>
    <property type="molecule type" value="Genomic_DNA"/>
</dbReference>
<evidence type="ECO:0000313" key="2">
    <source>
        <dbReference type="Proteomes" id="UP000308197"/>
    </source>
</evidence>
<reference evidence="1 2" key="1">
    <citation type="journal article" date="2019" name="Nat. Ecol. Evol.">
        <title>Megaphylogeny resolves global patterns of mushroom evolution.</title>
        <authorList>
            <person name="Varga T."/>
            <person name="Krizsan K."/>
            <person name="Foldi C."/>
            <person name="Dima B."/>
            <person name="Sanchez-Garcia M."/>
            <person name="Sanchez-Ramirez S."/>
            <person name="Szollosi G.J."/>
            <person name="Szarkandi J.G."/>
            <person name="Papp V."/>
            <person name="Albert L."/>
            <person name="Andreopoulos W."/>
            <person name="Angelini C."/>
            <person name="Antonin V."/>
            <person name="Barry K.W."/>
            <person name="Bougher N.L."/>
            <person name="Buchanan P."/>
            <person name="Buyck B."/>
            <person name="Bense V."/>
            <person name="Catcheside P."/>
            <person name="Chovatia M."/>
            <person name="Cooper J."/>
            <person name="Damon W."/>
            <person name="Desjardin D."/>
            <person name="Finy P."/>
            <person name="Geml J."/>
            <person name="Haridas S."/>
            <person name="Hughes K."/>
            <person name="Justo A."/>
            <person name="Karasinski D."/>
            <person name="Kautmanova I."/>
            <person name="Kiss B."/>
            <person name="Kocsube S."/>
            <person name="Kotiranta H."/>
            <person name="LaButti K.M."/>
            <person name="Lechner B.E."/>
            <person name="Liimatainen K."/>
            <person name="Lipzen A."/>
            <person name="Lukacs Z."/>
            <person name="Mihaltcheva S."/>
            <person name="Morgado L.N."/>
            <person name="Niskanen T."/>
            <person name="Noordeloos M.E."/>
            <person name="Ohm R.A."/>
            <person name="Ortiz-Santana B."/>
            <person name="Ovrebo C."/>
            <person name="Racz N."/>
            <person name="Riley R."/>
            <person name="Savchenko A."/>
            <person name="Shiryaev A."/>
            <person name="Soop K."/>
            <person name="Spirin V."/>
            <person name="Szebenyi C."/>
            <person name="Tomsovsky M."/>
            <person name="Tulloss R.E."/>
            <person name="Uehling J."/>
            <person name="Grigoriev I.V."/>
            <person name="Vagvolgyi C."/>
            <person name="Papp T."/>
            <person name="Martin F.M."/>
            <person name="Miettinen O."/>
            <person name="Hibbett D.S."/>
            <person name="Nagy L.G."/>
        </authorList>
    </citation>
    <scope>NUCLEOTIDE SEQUENCE [LARGE SCALE GENOMIC DNA]</scope>
    <source>
        <strain evidence="1 2">HHB13444</strain>
    </source>
</reference>
<dbReference type="InParanoid" id="A0A5C3NXW9"/>
<sequence>RPLTYRPTTQDYTNYISHVLDLLHQPHARAALMRGGITWRLVMEIMTTHRRLWDVFVEVITAGPSSDPAYHDVVTIPSEDGYVEVDDELLIEELDLISGVYKVYTGNTEDASWWPKHSHWVRSGMFTGFWTPWNEIWFATHMQKVRSGQQGTWNSQIWNKKL</sequence>
<feature type="non-terminal residue" evidence="1">
    <location>
        <position position="1"/>
    </location>
</feature>
<proteinExistence type="predicted"/>
<feature type="non-terminal residue" evidence="1">
    <location>
        <position position="162"/>
    </location>
</feature>
<evidence type="ECO:0000313" key="1">
    <source>
        <dbReference type="EMBL" id="TFK82286.1"/>
    </source>
</evidence>
<protein>
    <submittedName>
        <fullName evidence="1">Uncharacterized protein</fullName>
    </submittedName>
</protein>
<name>A0A5C3NXW9_9APHY</name>
<gene>
    <name evidence="1" type="ORF">K466DRAFT_446066</name>
</gene>
<accession>A0A5C3NXW9</accession>
<organism evidence="1 2">
    <name type="scientific">Polyporus arcularius HHB13444</name>
    <dbReference type="NCBI Taxonomy" id="1314778"/>
    <lineage>
        <taxon>Eukaryota</taxon>
        <taxon>Fungi</taxon>
        <taxon>Dikarya</taxon>
        <taxon>Basidiomycota</taxon>
        <taxon>Agaricomycotina</taxon>
        <taxon>Agaricomycetes</taxon>
        <taxon>Polyporales</taxon>
        <taxon>Polyporaceae</taxon>
        <taxon>Polyporus</taxon>
    </lineage>
</organism>
<keyword evidence="2" id="KW-1185">Reference proteome</keyword>
<dbReference type="AlphaFoldDB" id="A0A5C3NXW9"/>